<dbReference type="Pfam" id="PF20268">
    <property type="entry name" value="SBDS_C"/>
    <property type="match status" value="1"/>
</dbReference>
<dbReference type="FunCoup" id="D7DUQ6">
    <property type="interactions" value="128"/>
</dbReference>
<dbReference type="InterPro" id="IPR046928">
    <property type="entry name" value="SDO1/SBDS_C"/>
</dbReference>
<sequence>MASLDNAVMARLQSHGEKFEIYVDPYLAAKYKENQSSADISDILASEHIYKDIAKGEKAPDELLMKVFETLDGKKIAEKILMKGQVHLTAEQRKEMQEQKKKQVISFIARNTINPQTDTPHPPKRIENAMNEARVSIDLYKSAEEQVNDVIKKLRLILPMKFEKREVAVKLGGEYAGTLYHSLAEYGTIKKEEWMGDGSLVFVIEIPSGIENEFYMFLNKITKGSVQTRVLKRL</sequence>
<dbReference type="Proteomes" id="UP000007722">
    <property type="component" value="Chromosome"/>
</dbReference>
<protein>
    <submittedName>
        <fullName evidence="5">Ribosome maturation protein SBDS-like protein</fullName>
    </submittedName>
</protein>
<dbReference type="Pfam" id="PF09377">
    <property type="entry name" value="SBDS_domain_II"/>
    <property type="match status" value="1"/>
</dbReference>
<dbReference type="InterPro" id="IPR002140">
    <property type="entry name" value="Sdo1/SBDS"/>
</dbReference>
<dbReference type="InterPro" id="IPR036786">
    <property type="entry name" value="Ribosome_mat_SBDS_N_sf"/>
</dbReference>
<feature type="domain" description="Ribosome maturation protein SDO1/SBDS N-terminal" evidence="2">
    <location>
        <begin position="6"/>
        <end position="94"/>
    </location>
</feature>
<dbReference type="InterPro" id="IPR018978">
    <property type="entry name" value="SDO1/SBDS_central"/>
</dbReference>
<dbReference type="eggNOG" id="arCOG04187">
    <property type="taxonomic scope" value="Archaea"/>
</dbReference>
<reference evidence="5 6" key="1">
    <citation type="submission" date="2010-05" db="EMBL/GenBank/DDBJ databases">
        <title>Complete sequence of Methanococcus voltae A3.</title>
        <authorList>
            <consortium name="US DOE Joint Genome Institute"/>
            <person name="Lucas S."/>
            <person name="Copeland A."/>
            <person name="Lapidus A."/>
            <person name="Cheng J.-F."/>
            <person name="Bruce D."/>
            <person name="Goodwin L."/>
            <person name="Pitluck S."/>
            <person name="Lowry S."/>
            <person name="Clum A."/>
            <person name="Land M."/>
            <person name="Hauser L."/>
            <person name="Kyrpides N."/>
            <person name="Mikhailova N."/>
            <person name="Whitman W.B."/>
            <person name="Woyke T."/>
        </authorList>
    </citation>
    <scope>NUCLEOTIDE SEQUENCE [LARGE SCALE GENOMIC DNA]</scope>
    <source>
        <strain evidence="6">ATCC BAA-1334 / A3</strain>
    </source>
</reference>
<organism evidence="5 6">
    <name type="scientific">Methanococcus voltae (strain ATCC BAA-1334 / A3)</name>
    <dbReference type="NCBI Taxonomy" id="456320"/>
    <lineage>
        <taxon>Archaea</taxon>
        <taxon>Methanobacteriati</taxon>
        <taxon>Methanobacteriota</taxon>
        <taxon>Methanomada group</taxon>
        <taxon>Methanococci</taxon>
        <taxon>Methanococcales</taxon>
        <taxon>Methanococcaceae</taxon>
        <taxon>Methanococcus</taxon>
    </lineage>
</organism>
<dbReference type="PANTHER" id="PTHR10927:SF4">
    <property type="entry name" value="RIBOSOME MATURATION PROTEIN SDO1 HOMOLOG"/>
    <property type="match status" value="1"/>
</dbReference>
<evidence type="ECO:0000259" key="3">
    <source>
        <dbReference type="Pfam" id="PF09377"/>
    </source>
</evidence>
<dbReference type="SUPFAM" id="SSF109728">
    <property type="entry name" value="Hypothetical protein AF0491, middle domain"/>
    <property type="match status" value="1"/>
</dbReference>
<dbReference type="SUPFAM" id="SSF54980">
    <property type="entry name" value="EF-G C-terminal domain-like"/>
    <property type="match status" value="1"/>
</dbReference>
<dbReference type="Gene3D" id="1.10.10.900">
    <property type="entry name" value="SBDS protein C-terminal domain, subdomain 1"/>
    <property type="match status" value="1"/>
</dbReference>
<name>D7DUQ6_METV3</name>
<dbReference type="KEGG" id="mvo:Mvol_1209"/>
<dbReference type="InterPro" id="IPR037188">
    <property type="entry name" value="Sdo1/SBDS_central_sf"/>
</dbReference>
<dbReference type="SUPFAM" id="SSF89895">
    <property type="entry name" value="FYSH domain"/>
    <property type="match status" value="1"/>
</dbReference>
<dbReference type="Pfam" id="PF01172">
    <property type="entry name" value="SBDS_N"/>
    <property type="match status" value="1"/>
</dbReference>
<dbReference type="STRING" id="456320.Mvol_1209"/>
<keyword evidence="6" id="KW-1185">Reference proteome</keyword>
<dbReference type="HOGENOM" id="CLU_043216_2_0_2"/>
<dbReference type="Gene3D" id="3.30.1250.10">
    <property type="entry name" value="Ribosome maturation protein SBDS, N-terminal domain"/>
    <property type="match status" value="1"/>
</dbReference>
<dbReference type="EMBL" id="CP002057">
    <property type="protein sequence ID" value="ADI36866.1"/>
    <property type="molecule type" value="Genomic_DNA"/>
</dbReference>
<comment type="similarity">
    <text evidence="1">Belongs to the SDO1/SBDS family.</text>
</comment>
<evidence type="ECO:0000313" key="5">
    <source>
        <dbReference type="EMBL" id="ADI36866.1"/>
    </source>
</evidence>
<feature type="domain" description="Ribosome maturation protein SDO1/SBDS C-terminal" evidence="4">
    <location>
        <begin position="166"/>
        <end position="232"/>
    </location>
</feature>
<proteinExistence type="inferred from homology"/>
<dbReference type="PANTHER" id="PTHR10927">
    <property type="entry name" value="RIBOSOME MATURATION PROTEIN SBDS"/>
    <property type="match status" value="1"/>
</dbReference>
<dbReference type="NCBIfam" id="TIGR00291">
    <property type="entry name" value="RNA_SBDS"/>
    <property type="match status" value="1"/>
</dbReference>
<dbReference type="InterPro" id="IPR039100">
    <property type="entry name" value="Sdo1/SBDS-like"/>
</dbReference>
<dbReference type="Gene3D" id="3.30.70.240">
    <property type="match status" value="1"/>
</dbReference>
<accession>D7DUQ6</accession>
<dbReference type="AlphaFoldDB" id="D7DUQ6"/>
<dbReference type="GO" id="GO:0042256">
    <property type="term" value="P:cytosolic ribosome assembly"/>
    <property type="evidence" value="ECO:0007669"/>
    <property type="project" value="InterPro"/>
</dbReference>
<evidence type="ECO:0000259" key="4">
    <source>
        <dbReference type="Pfam" id="PF20268"/>
    </source>
</evidence>
<dbReference type="OrthoDB" id="84504at2157"/>
<gene>
    <name evidence="5" type="ordered locus">Mvol_1209</name>
</gene>
<evidence type="ECO:0000259" key="2">
    <source>
        <dbReference type="Pfam" id="PF01172"/>
    </source>
</evidence>
<dbReference type="InParanoid" id="D7DUQ6"/>
<evidence type="ECO:0000313" key="6">
    <source>
        <dbReference type="Proteomes" id="UP000007722"/>
    </source>
</evidence>
<dbReference type="InterPro" id="IPR035647">
    <property type="entry name" value="EFG_III/V"/>
</dbReference>
<dbReference type="InterPro" id="IPR019783">
    <property type="entry name" value="SDO1/SBDS_N"/>
</dbReference>
<feature type="domain" description="Ribosome maturation protein SDO1/SBDS central" evidence="3">
    <location>
        <begin position="102"/>
        <end position="163"/>
    </location>
</feature>
<evidence type="ECO:0000256" key="1">
    <source>
        <dbReference type="ARBA" id="ARBA00007433"/>
    </source>
</evidence>